<dbReference type="GO" id="GO:0000062">
    <property type="term" value="F:fatty-acyl-CoA binding"/>
    <property type="evidence" value="ECO:0007669"/>
    <property type="project" value="InterPro"/>
</dbReference>
<organism evidence="4 5">
    <name type="scientific">Tilletiopsis washingtonensis</name>
    <dbReference type="NCBI Taxonomy" id="58919"/>
    <lineage>
        <taxon>Eukaryota</taxon>
        <taxon>Fungi</taxon>
        <taxon>Dikarya</taxon>
        <taxon>Basidiomycota</taxon>
        <taxon>Ustilaginomycotina</taxon>
        <taxon>Exobasidiomycetes</taxon>
        <taxon>Entylomatales</taxon>
        <taxon>Entylomatales incertae sedis</taxon>
        <taxon>Tilletiopsis</taxon>
    </lineage>
</organism>
<accession>A0A316Z4L3</accession>
<dbReference type="RefSeq" id="XP_025596303.1">
    <property type="nucleotide sequence ID" value="XM_025745462.1"/>
</dbReference>
<dbReference type="PROSITE" id="PS51228">
    <property type="entry name" value="ACB_2"/>
    <property type="match status" value="1"/>
</dbReference>
<dbReference type="SUPFAM" id="SSF47027">
    <property type="entry name" value="Acyl-CoA binding protein"/>
    <property type="match status" value="1"/>
</dbReference>
<dbReference type="EMBL" id="KZ819301">
    <property type="protein sequence ID" value="PWN96024.1"/>
    <property type="molecule type" value="Genomic_DNA"/>
</dbReference>
<evidence type="ECO:0000256" key="2">
    <source>
        <dbReference type="ARBA" id="ARBA00023121"/>
    </source>
</evidence>
<dbReference type="OrthoDB" id="346910at2759"/>
<dbReference type="PRINTS" id="PR00689">
    <property type="entry name" value="ACOABINDINGP"/>
</dbReference>
<evidence type="ECO:0000313" key="4">
    <source>
        <dbReference type="EMBL" id="PWN96024.1"/>
    </source>
</evidence>
<dbReference type="STRING" id="58919.A0A316Z4L3"/>
<dbReference type="Proteomes" id="UP000245946">
    <property type="component" value="Unassembled WGS sequence"/>
</dbReference>
<dbReference type="GeneID" id="37273006"/>
<dbReference type="GO" id="GO:0006631">
    <property type="term" value="P:fatty acid metabolic process"/>
    <property type="evidence" value="ECO:0007669"/>
    <property type="project" value="TreeGrafter"/>
</dbReference>
<evidence type="ECO:0000256" key="1">
    <source>
        <dbReference type="ARBA" id="ARBA00005567"/>
    </source>
</evidence>
<keyword evidence="2" id="KW-0446">Lipid-binding</keyword>
<dbReference type="PANTHER" id="PTHR23310:SF62">
    <property type="entry name" value="ACYL-COA BINDING PROTEIN 1, ISOFORM A"/>
    <property type="match status" value="1"/>
</dbReference>
<dbReference type="InterPro" id="IPR014352">
    <property type="entry name" value="FERM/acyl-CoA-bd_prot_sf"/>
</dbReference>
<keyword evidence="5" id="KW-1185">Reference proteome</keyword>
<dbReference type="PANTHER" id="PTHR23310">
    <property type="entry name" value="ACYL-COA-BINDING PROTEIN, ACBP"/>
    <property type="match status" value="1"/>
</dbReference>
<dbReference type="AlphaFoldDB" id="A0A316Z4L3"/>
<evidence type="ECO:0000313" key="5">
    <source>
        <dbReference type="Proteomes" id="UP000245946"/>
    </source>
</evidence>
<dbReference type="InterPro" id="IPR000582">
    <property type="entry name" value="Acyl-CoA-binding_protein"/>
</dbReference>
<dbReference type="Gene3D" id="1.20.80.10">
    <property type="match status" value="1"/>
</dbReference>
<feature type="domain" description="ACB" evidence="3">
    <location>
        <begin position="8"/>
        <end position="99"/>
    </location>
</feature>
<dbReference type="InterPro" id="IPR035984">
    <property type="entry name" value="Acyl-CoA-binding_sf"/>
</dbReference>
<reference evidence="4 5" key="1">
    <citation type="journal article" date="2018" name="Mol. Biol. Evol.">
        <title>Broad Genomic Sampling Reveals a Smut Pathogenic Ancestry of the Fungal Clade Ustilaginomycotina.</title>
        <authorList>
            <person name="Kijpornyongpan T."/>
            <person name="Mondo S.J."/>
            <person name="Barry K."/>
            <person name="Sandor L."/>
            <person name="Lee J."/>
            <person name="Lipzen A."/>
            <person name="Pangilinan J."/>
            <person name="LaButti K."/>
            <person name="Hainaut M."/>
            <person name="Henrissat B."/>
            <person name="Grigoriev I.V."/>
            <person name="Spatafora J.W."/>
            <person name="Aime M.C."/>
        </authorList>
    </citation>
    <scope>NUCLEOTIDE SEQUENCE [LARGE SCALE GENOMIC DNA]</scope>
    <source>
        <strain evidence="4 5">MCA 4186</strain>
    </source>
</reference>
<evidence type="ECO:0000259" key="3">
    <source>
        <dbReference type="PROSITE" id="PS51228"/>
    </source>
</evidence>
<protein>
    <recommendedName>
        <fullName evidence="3">ACB domain-containing protein</fullName>
    </recommendedName>
</protein>
<gene>
    <name evidence="4" type="ORF">FA09DRAFT_362336</name>
</gene>
<sequence>MTSTAVPQTAQFAAARAILTDPSRGAKLQDSFSNQEKLAFYGLGQQGTYGDNTDKKPGMLDLKKKYMHESHARHKGMPPAEAQAKYVELFFVAMKTYASINSKCEGWAAEVAAIKN</sequence>
<comment type="similarity">
    <text evidence="1">Belongs to the ACBP family.</text>
</comment>
<name>A0A316Z4L3_9BASI</name>
<dbReference type="Pfam" id="PF00887">
    <property type="entry name" value="ACBP"/>
    <property type="match status" value="1"/>
</dbReference>
<proteinExistence type="inferred from homology"/>